<protein>
    <submittedName>
        <fullName evidence="2">Nucleoside deaminase</fullName>
    </submittedName>
</protein>
<reference evidence="2 3" key="1">
    <citation type="submission" date="2018-11" db="EMBL/GenBank/DDBJ databases">
        <title>The genome draft of YIM 96095.</title>
        <authorList>
            <person name="Tang S.-K."/>
            <person name="Chunyu W.-X."/>
            <person name="Feng Y.-Z."/>
        </authorList>
    </citation>
    <scope>NUCLEOTIDE SEQUENCE [LARGE SCALE GENOMIC DNA]</scope>
    <source>
        <strain evidence="2 3">YIM 96095</strain>
    </source>
</reference>
<dbReference type="OrthoDB" id="9802676at2"/>
<feature type="domain" description="CMP/dCMP-type deaminase" evidence="1">
    <location>
        <begin position="12"/>
        <end position="125"/>
    </location>
</feature>
<dbReference type="PROSITE" id="PS51747">
    <property type="entry name" value="CYT_DCMP_DEAMINASES_2"/>
    <property type="match status" value="1"/>
</dbReference>
<dbReference type="PANTHER" id="PTHR11079">
    <property type="entry name" value="CYTOSINE DEAMINASE FAMILY MEMBER"/>
    <property type="match status" value="1"/>
</dbReference>
<dbReference type="Proteomes" id="UP000269198">
    <property type="component" value="Unassembled WGS sequence"/>
</dbReference>
<proteinExistence type="predicted"/>
<dbReference type="GO" id="GO:0006152">
    <property type="term" value="P:purine nucleoside catabolic process"/>
    <property type="evidence" value="ECO:0007669"/>
    <property type="project" value="TreeGrafter"/>
</dbReference>
<sequence length="161" mass="17551">MAPHEIPALDADQISEHMRDTVALSLAEVDNGGIPFSGMVVHPRLGVLGTGVNRVFRDRDPSAHAEIVALRAAVAGHRAALGESLLFASGEPCGMCYREAFRAGISTVLYAVDAEEAARYGFDYLASHRRLDRGNGGTVTRRRWRVEEALTPFTTWARHHG</sequence>
<dbReference type="Gene3D" id="3.40.140.10">
    <property type="entry name" value="Cytidine Deaminase, domain 2"/>
    <property type="match status" value="1"/>
</dbReference>
<evidence type="ECO:0000313" key="2">
    <source>
        <dbReference type="EMBL" id="RNL84260.1"/>
    </source>
</evidence>
<comment type="caution">
    <text evidence="2">The sequence shown here is derived from an EMBL/GenBank/DDBJ whole genome shotgun (WGS) entry which is preliminary data.</text>
</comment>
<dbReference type="InterPro" id="IPR016193">
    <property type="entry name" value="Cytidine_deaminase-like"/>
</dbReference>
<organism evidence="2 3">
    <name type="scientific">Halostreptopolyspora alba</name>
    <dbReference type="NCBI Taxonomy" id="2487137"/>
    <lineage>
        <taxon>Bacteria</taxon>
        <taxon>Bacillati</taxon>
        <taxon>Actinomycetota</taxon>
        <taxon>Actinomycetes</taxon>
        <taxon>Streptosporangiales</taxon>
        <taxon>Nocardiopsidaceae</taxon>
        <taxon>Halostreptopolyspora</taxon>
    </lineage>
</organism>
<accession>A0A3N0E901</accession>
<dbReference type="InterPro" id="IPR002125">
    <property type="entry name" value="CMP_dCMP_dom"/>
</dbReference>
<dbReference type="CDD" id="cd01285">
    <property type="entry name" value="nucleoside_deaminase"/>
    <property type="match status" value="1"/>
</dbReference>
<gene>
    <name evidence="2" type="ORF">EFW17_13060</name>
</gene>
<dbReference type="AlphaFoldDB" id="A0A3N0E901"/>
<dbReference type="RefSeq" id="WP_123201752.1">
    <property type="nucleotide sequence ID" value="NZ_RJMB01000012.1"/>
</dbReference>
<dbReference type="PANTHER" id="PTHR11079:SF161">
    <property type="entry name" value="CMP_DCMP-TYPE DEAMINASE DOMAIN-CONTAINING PROTEIN"/>
    <property type="match status" value="1"/>
</dbReference>
<name>A0A3N0E901_9ACTN</name>
<dbReference type="EMBL" id="RJMB01000012">
    <property type="protein sequence ID" value="RNL84260.1"/>
    <property type="molecule type" value="Genomic_DNA"/>
</dbReference>
<dbReference type="Pfam" id="PF00383">
    <property type="entry name" value="dCMP_cyt_deam_1"/>
    <property type="match status" value="1"/>
</dbReference>
<evidence type="ECO:0000259" key="1">
    <source>
        <dbReference type="PROSITE" id="PS51747"/>
    </source>
</evidence>
<evidence type="ECO:0000313" key="3">
    <source>
        <dbReference type="Proteomes" id="UP000269198"/>
    </source>
</evidence>
<dbReference type="SUPFAM" id="SSF53927">
    <property type="entry name" value="Cytidine deaminase-like"/>
    <property type="match status" value="1"/>
</dbReference>
<keyword evidence="3" id="KW-1185">Reference proteome</keyword>
<dbReference type="GO" id="GO:0047974">
    <property type="term" value="F:guanosine deaminase activity"/>
    <property type="evidence" value="ECO:0007669"/>
    <property type="project" value="TreeGrafter"/>
</dbReference>